<dbReference type="RefSeq" id="WP_006964430.1">
    <property type="nucleotide sequence ID" value="NZ_APJX01000001.1"/>
</dbReference>
<evidence type="ECO:0000313" key="3">
    <source>
        <dbReference type="Proteomes" id="UP000014216"/>
    </source>
</evidence>
<dbReference type="PANTHER" id="PTHR12110">
    <property type="entry name" value="HYDROXYPYRUVATE ISOMERASE"/>
    <property type="match status" value="1"/>
</dbReference>
<accession>S0G899</accession>
<dbReference type="OrthoDB" id="127676at2"/>
<gene>
    <name evidence="2" type="ORF">Dpo_1c08070</name>
</gene>
<dbReference type="InterPro" id="IPR050312">
    <property type="entry name" value="IolE/XylAMocC-like"/>
</dbReference>
<comment type="caution">
    <text evidence="2">The sequence shown here is derived from an EMBL/GenBank/DDBJ whole genome shotgun (WGS) entry which is preliminary data.</text>
</comment>
<reference evidence="2 3" key="1">
    <citation type="journal article" date="2013" name="Genome Announc.">
        <title>Draft Genome Sequence of Desulfotignum phosphitoxidans DSM 13687 Strain FiPS-3.</title>
        <authorList>
            <person name="Poehlein A."/>
            <person name="Daniel R."/>
            <person name="Simeonova D.D."/>
        </authorList>
    </citation>
    <scope>NUCLEOTIDE SEQUENCE [LARGE SCALE GENOMIC DNA]</scope>
    <source>
        <strain evidence="2 3">DSM 13687</strain>
    </source>
</reference>
<dbReference type="InterPro" id="IPR013022">
    <property type="entry name" value="Xyl_isomerase-like_TIM-brl"/>
</dbReference>
<dbReference type="Proteomes" id="UP000014216">
    <property type="component" value="Unassembled WGS sequence"/>
</dbReference>
<proteinExistence type="predicted"/>
<evidence type="ECO:0000259" key="1">
    <source>
        <dbReference type="Pfam" id="PF01261"/>
    </source>
</evidence>
<protein>
    <submittedName>
        <fullName evidence="2">Xylose isomerase domain-containing protein TIM barrel</fullName>
    </submittedName>
</protein>
<dbReference type="InterPro" id="IPR036237">
    <property type="entry name" value="Xyl_isomerase-like_sf"/>
</dbReference>
<name>S0G899_9BACT</name>
<evidence type="ECO:0000313" key="2">
    <source>
        <dbReference type="EMBL" id="EMS81666.1"/>
    </source>
</evidence>
<dbReference type="SUPFAM" id="SSF51658">
    <property type="entry name" value="Xylose isomerase-like"/>
    <property type="match status" value="1"/>
</dbReference>
<feature type="domain" description="Xylose isomerase-like TIM barrel" evidence="1">
    <location>
        <begin position="25"/>
        <end position="293"/>
    </location>
</feature>
<dbReference type="Gene3D" id="3.20.20.150">
    <property type="entry name" value="Divalent-metal-dependent TIM barrel enzymes"/>
    <property type="match status" value="1"/>
</dbReference>
<dbReference type="GO" id="GO:0016853">
    <property type="term" value="F:isomerase activity"/>
    <property type="evidence" value="ECO:0007669"/>
    <property type="project" value="UniProtKB-KW"/>
</dbReference>
<keyword evidence="2" id="KW-0413">Isomerase</keyword>
<sequence length="311" mass="35129">MNKIGASIDPVRIDGSLTLLEQDLQAYQAIGLQAVELPVHGLDAIFNGTLNPDRTRQVMALLSDFDFCYSIHSPNPVNLMDTRDPGLHKAVLLASLEFARQIHATVVVVHSGRFIPEEEFNVTPARSLTVSEQIRMLENEARRLQEIARQYPDIRIALENARPYLSQSPYTYAERLESLKEQILRIHRDNVKINLDFGHLFMASRFYQFDPVATVAPIKDLVVHTHVHDNFGGVVHHWEKQQTHQLPFGKGDSHMPVGFGKIPIQAILNLLLPDYDGRLIMELRSRYLPDTQTSLDNLSALVAACEAKGNR</sequence>
<dbReference type="AlphaFoldDB" id="S0G899"/>
<dbReference type="EMBL" id="APJX01000001">
    <property type="protein sequence ID" value="EMS81666.1"/>
    <property type="molecule type" value="Genomic_DNA"/>
</dbReference>
<keyword evidence="3" id="KW-1185">Reference proteome</keyword>
<dbReference type="Pfam" id="PF01261">
    <property type="entry name" value="AP_endonuc_2"/>
    <property type="match status" value="1"/>
</dbReference>
<organism evidence="2 3">
    <name type="scientific">Desulfotignum phosphitoxidans DSM 13687</name>
    <dbReference type="NCBI Taxonomy" id="1286635"/>
    <lineage>
        <taxon>Bacteria</taxon>
        <taxon>Pseudomonadati</taxon>
        <taxon>Thermodesulfobacteriota</taxon>
        <taxon>Desulfobacteria</taxon>
        <taxon>Desulfobacterales</taxon>
        <taxon>Desulfobacteraceae</taxon>
        <taxon>Desulfotignum</taxon>
    </lineage>
</organism>